<protein>
    <submittedName>
        <fullName evidence="1">Uncharacterized protein</fullName>
    </submittedName>
</protein>
<keyword evidence="2" id="KW-1185">Reference proteome</keyword>
<accession>E9I7D1</accession>
<name>E9I7D1_DAPPU</name>
<evidence type="ECO:0000313" key="2">
    <source>
        <dbReference type="Proteomes" id="UP000000305"/>
    </source>
</evidence>
<proteinExistence type="predicted"/>
<dbReference type="AlphaFoldDB" id="E9I7D1"/>
<dbReference type="InParanoid" id="E9I7D1"/>
<gene>
    <name evidence="1" type="ORF">DAPPUDRAFT_125513</name>
</gene>
<evidence type="ECO:0000313" key="1">
    <source>
        <dbReference type="EMBL" id="EFX60099.1"/>
    </source>
</evidence>
<dbReference type="KEGG" id="dpx:DAPPUDRAFT_125513"/>
<dbReference type="Proteomes" id="UP000000305">
    <property type="component" value="Unassembled WGS sequence"/>
</dbReference>
<dbReference type="HOGENOM" id="CLU_1596184_0_0_1"/>
<dbReference type="EMBL" id="GL737141">
    <property type="protein sequence ID" value="EFX60099.1"/>
    <property type="molecule type" value="Genomic_DNA"/>
</dbReference>
<reference evidence="1 2" key="1">
    <citation type="journal article" date="2011" name="Science">
        <title>The ecoresponsive genome of Daphnia pulex.</title>
        <authorList>
            <person name="Colbourne J.K."/>
            <person name="Pfrender M.E."/>
            <person name="Gilbert D."/>
            <person name="Thomas W.K."/>
            <person name="Tucker A."/>
            <person name="Oakley T.H."/>
            <person name="Tokishita S."/>
            <person name="Aerts A."/>
            <person name="Arnold G.J."/>
            <person name="Basu M.K."/>
            <person name="Bauer D.J."/>
            <person name="Caceres C.E."/>
            <person name="Carmel L."/>
            <person name="Casola C."/>
            <person name="Choi J.H."/>
            <person name="Detter J.C."/>
            <person name="Dong Q."/>
            <person name="Dusheyko S."/>
            <person name="Eads B.D."/>
            <person name="Frohlich T."/>
            <person name="Geiler-Samerotte K.A."/>
            <person name="Gerlach D."/>
            <person name="Hatcher P."/>
            <person name="Jogdeo S."/>
            <person name="Krijgsveld J."/>
            <person name="Kriventseva E.V."/>
            <person name="Kultz D."/>
            <person name="Laforsch C."/>
            <person name="Lindquist E."/>
            <person name="Lopez J."/>
            <person name="Manak J.R."/>
            <person name="Muller J."/>
            <person name="Pangilinan J."/>
            <person name="Patwardhan R.P."/>
            <person name="Pitluck S."/>
            <person name="Pritham E.J."/>
            <person name="Rechtsteiner A."/>
            <person name="Rho M."/>
            <person name="Rogozin I.B."/>
            <person name="Sakarya O."/>
            <person name="Salamov A."/>
            <person name="Schaack S."/>
            <person name="Shapiro H."/>
            <person name="Shiga Y."/>
            <person name="Skalitzky C."/>
            <person name="Smith Z."/>
            <person name="Souvorov A."/>
            <person name="Sung W."/>
            <person name="Tang Z."/>
            <person name="Tsuchiya D."/>
            <person name="Tu H."/>
            <person name="Vos H."/>
            <person name="Wang M."/>
            <person name="Wolf Y.I."/>
            <person name="Yamagata H."/>
            <person name="Yamada T."/>
            <person name="Ye Y."/>
            <person name="Shaw J.R."/>
            <person name="Andrews J."/>
            <person name="Crease T.J."/>
            <person name="Tang H."/>
            <person name="Lucas S.M."/>
            <person name="Robertson H.M."/>
            <person name="Bork P."/>
            <person name="Koonin E.V."/>
            <person name="Zdobnov E.M."/>
            <person name="Grigoriev I.V."/>
            <person name="Lynch M."/>
            <person name="Boore J.L."/>
        </authorList>
    </citation>
    <scope>NUCLEOTIDE SEQUENCE [LARGE SCALE GENOMIC DNA]</scope>
</reference>
<sequence length="167" mass="19720">MDFKVRNKCSFIVNFIFSKKYFVDFRGLKNIIRCLKDTGVKGSSYIFSGVFDLISSEKETDWRFTVQDYVEEVASFAKAIWYHKKAPVIIQLPWLCTRNNNSLLRVQRDEIRATLNNRIEKLQPTHRNLFISFKYSGKDLTNGIKSWPSEQKEELKSFLLDEIEIFT</sequence>
<organism evidence="1 2">
    <name type="scientific">Daphnia pulex</name>
    <name type="common">Water flea</name>
    <dbReference type="NCBI Taxonomy" id="6669"/>
    <lineage>
        <taxon>Eukaryota</taxon>
        <taxon>Metazoa</taxon>
        <taxon>Ecdysozoa</taxon>
        <taxon>Arthropoda</taxon>
        <taxon>Crustacea</taxon>
        <taxon>Branchiopoda</taxon>
        <taxon>Diplostraca</taxon>
        <taxon>Cladocera</taxon>
        <taxon>Anomopoda</taxon>
        <taxon>Daphniidae</taxon>
        <taxon>Daphnia</taxon>
    </lineage>
</organism>